<sequence length="966" mass="111032">MKLFLEELPHQEEALKAIMDAFPKIDDCSTDPDINYVYANPLLYGRYDEKKFLDVKMETGTGKTYVYTRLLYELHKERGLFKFIIVVPSPAIKEGTRHFIQSDYAKQHFSQHYGSVRIDLNVINAGDFKVKSGRKNFPAQLTSFIEGSRLNSNTIQVLLVNADMLRSSSMTSDKYDQTLLSNITQPIAALERTRPVVIIDEPHRFPIDGKNYQAVTSLKPQMIVRFGATFPEVMVKNGRVGHLKKHYYQDQPVYNLTAVKSFNQGLVKGIDIAYPKLTKEESQNVWKVVGVKAKELTLKKGNLTRTLAVGDNLADVDSAFEGDVFYAGSKVLSNGLELAVGMMLIPHTFANSYQELMIEDAIDKHFIKEWELFSRPNNQPKIKALTLFFIDSIASYRKKDGWLRLTFERLLLAKLQSRIADMEKMSDAISKDYLGYLKASLCDLQADTQSIHAGYFGEDRGSSADDIQAEVDDILHNKTKLLSFKDGEGNWLTRRFLFSKWTLREGWDNPNVFVICKLRTSGSENSKIQEVGRGLRLPVDEKGRRVTQDEFVSRLDFLIGYDERDFAQKLIGEINNDAPIEFNRERLDEQTIRLILSHYSDLTENVLKNQLGQKGIIDFSMTYQEGGWEKLCQLYPILTEQQLRGDKVRNSNETRPVTHVKLNQDNWKQVKELWRDFSKRRMIVFDDGAVDISQLMDQIFLDETHYVVEYFGMIRESLVAGDSEVASSMETARYRHTRAGMAYGDFLKKLVQETNLPITALHRRLLKVLKKIRNDNILNNETLKNLVKAFKCAFEKSYSTAYRYESLDFQAITTLYDATTDSFVNEIIIGNLGTKELTEVGREERYLYDRPPVYYDSENPEKKLLQHHYDKTVTVFGKLPKSAIRIPKYTGGTTSPDFVFVIEGAQNKIIYLFVETKADNMRDTDKLAIAIQEYFFNSLGNQNIVYQVATDEEQVYQKLRELGTKQ</sequence>
<dbReference type="GO" id="GO:0005829">
    <property type="term" value="C:cytosol"/>
    <property type="evidence" value="ECO:0007669"/>
    <property type="project" value="TreeGrafter"/>
</dbReference>
<protein>
    <submittedName>
        <fullName evidence="3">Type III restriction endonuclease subunit R</fullName>
    </submittedName>
</protein>
<dbReference type="EMBL" id="LNVH01000005">
    <property type="protein sequence ID" value="ORJ32003.1"/>
    <property type="molecule type" value="Genomic_DNA"/>
</dbReference>
<evidence type="ECO:0000313" key="3">
    <source>
        <dbReference type="EMBL" id="ORJ32003.1"/>
    </source>
</evidence>
<dbReference type="Proteomes" id="UP000192532">
    <property type="component" value="Unassembled WGS sequence"/>
</dbReference>
<comment type="caution">
    <text evidence="3">The sequence shown here is derived from an EMBL/GenBank/DDBJ whole genome shotgun (WGS) entry which is preliminary data.</text>
</comment>
<dbReference type="GO" id="GO:0015668">
    <property type="term" value="F:type III site-specific deoxyribonuclease activity"/>
    <property type="evidence" value="ECO:0007669"/>
    <property type="project" value="InterPro"/>
</dbReference>
<reference evidence="3 4" key="1">
    <citation type="journal article" date="2016" name="PLoS ONE">
        <title>Comparative Genomics Analysis of Streptococcus tigurinus Strains Identifies Genetic Elements Specifically and Uniquely Present in Highly Virulent Strains.</title>
        <authorList>
            <person name="Diene S.M."/>
            <person name="Francois P."/>
            <person name="Zbinden A."/>
            <person name="Entenza J.M."/>
            <person name="Resch G."/>
        </authorList>
    </citation>
    <scope>NUCLEOTIDE SEQUENCE [LARGE SCALE GENOMIC DNA]</scope>
    <source>
        <strain evidence="3 4">859</strain>
    </source>
</reference>
<name>A0A1X0WYX8_STROR</name>
<dbReference type="PANTHER" id="PTHR47396">
    <property type="entry name" value="TYPE I RESTRICTION ENZYME ECOKI R PROTEIN"/>
    <property type="match status" value="1"/>
</dbReference>
<dbReference type="PANTHER" id="PTHR47396:SF1">
    <property type="entry name" value="ATP-DEPENDENT HELICASE IRC3-RELATED"/>
    <property type="match status" value="1"/>
</dbReference>
<dbReference type="InterPro" id="IPR050742">
    <property type="entry name" value="Helicase_Restrict-Modif_Enz"/>
</dbReference>
<dbReference type="GO" id="GO:0005524">
    <property type="term" value="F:ATP binding"/>
    <property type="evidence" value="ECO:0007669"/>
    <property type="project" value="InterPro"/>
</dbReference>
<dbReference type="InterPro" id="IPR027417">
    <property type="entry name" value="P-loop_NTPase"/>
</dbReference>
<dbReference type="GO" id="GO:0003918">
    <property type="term" value="F:DNA topoisomerase type II (double strand cut, ATP-hydrolyzing) activity"/>
    <property type="evidence" value="ECO:0007669"/>
    <property type="project" value="InterPro"/>
</dbReference>
<keyword evidence="3" id="KW-0540">Nuclease</keyword>
<dbReference type="CDD" id="cd18785">
    <property type="entry name" value="SF2_C"/>
    <property type="match status" value="1"/>
</dbReference>
<keyword evidence="3" id="KW-0378">Hydrolase</keyword>
<dbReference type="GO" id="GO:0003677">
    <property type="term" value="F:DNA binding"/>
    <property type="evidence" value="ECO:0007669"/>
    <property type="project" value="InterPro"/>
</dbReference>
<evidence type="ECO:0000259" key="2">
    <source>
        <dbReference type="Pfam" id="PF19778"/>
    </source>
</evidence>
<dbReference type="Pfam" id="PF19778">
    <property type="entry name" value="RE_endonuc"/>
    <property type="match status" value="1"/>
</dbReference>
<feature type="domain" description="Type III restriction enzyme C-terminal endonuclease" evidence="2">
    <location>
        <begin position="845"/>
        <end position="951"/>
    </location>
</feature>
<dbReference type="RefSeq" id="WP_084868593.1">
    <property type="nucleotide sequence ID" value="NZ_LNVH01000005.1"/>
</dbReference>
<evidence type="ECO:0000259" key="1">
    <source>
        <dbReference type="Pfam" id="PF04851"/>
    </source>
</evidence>
<evidence type="ECO:0000313" key="4">
    <source>
        <dbReference type="Proteomes" id="UP000192532"/>
    </source>
</evidence>
<feature type="domain" description="Helicase/UvrB N-terminal" evidence="1">
    <location>
        <begin position="8"/>
        <end position="231"/>
    </location>
</feature>
<dbReference type="AlphaFoldDB" id="A0A1X0WYX8"/>
<dbReference type="InterPro" id="IPR045572">
    <property type="entry name" value="RE_endonuc_C"/>
</dbReference>
<dbReference type="InterPro" id="IPR013759">
    <property type="entry name" value="Topo_IIA_B_C"/>
</dbReference>
<keyword evidence="3" id="KW-0255">Endonuclease</keyword>
<dbReference type="GO" id="GO:0006265">
    <property type="term" value="P:DNA topological change"/>
    <property type="evidence" value="ECO:0007669"/>
    <property type="project" value="InterPro"/>
</dbReference>
<accession>A0A1X0WYX8</accession>
<gene>
    <name evidence="3" type="ORF">ATE37_10015</name>
</gene>
<dbReference type="InterPro" id="IPR006935">
    <property type="entry name" value="Helicase/UvrB_N"/>
</dbReference>
<dbReference type="Pfam" id="PF04851">
    <property type="entry name" value="ResIII"/>
    <property type="match status" value="1"/>
</dbReference>
<dbReference type="SUPFAM" id="SSF52540">
    <property type="entry name" value="P-loop containing nucleoside triphosphate hydrolases"/>
    <property type="match status" value="2"/>
</dbReference>
<dbReference type="Gene3D" id="3.40.50.670">
    <property type="match status" value="1"/>
</dbReference>
<organism evidence="3 4">
    <name type="scientific">Streptococcus oralis subsp. tigurinus</name>
    <dbReference type="NCBI Taxonomy" id="1077464"/>
    <lineage>
        <taxon>Bacteria</taxon>
        <taxon>Bacillati</taxon>
        <taxon>Bacillota</taxon>
        <taxon>Bacilli</taxon>
        <taxon>Lactobacillales</taxon>
        <taxon>Streptococcaceae</taxon>
        <taxon>Streptococcus</taxon>
    </lineage>
</organism>
<dbReference type="NCBIfam" id="NF012027">
    <property type="entry name" value="PRK15483.1"/>
    <property type="match status" value="1"/>
</dbReference>
<proteinExistence type="predicted"/>
<dbReference type="Gene3D" id="3.40.50.300">
    <property type="entry name" value="P-loop containing nucleotide triphosphate hydrolases"/>
    <property type="match status" value="2"/>
</dbReference>